<protein>
    <submittedName>
        <fullName evidence="1">Uncharacterized protein</fullName>
    </submittedName>
</protein>
<organism evidence="1 2">
    <name type="scientific">Heliocybe sulcata</name>
    <dbReference type="NCBI Taxonomy" id="5364"/>
    <lineage>
        <taxon>Eukaryota</taxon>
        <taxon>Fungi</taxon>
        <taxon>Dikarya</taxon>
        <taxon>Basidiomycota</taxon>
        <taxon>Agaricomycotina</taxon>
        <taxon>Agaricomycetes</taxon>
        <taxon>Gloeophyllales</taxon>
        <taxon>Gloeophyllaceae</taxon>
        <taxon>Heliocybe</taxon>
    </lineage>
</organism>
<accession>A0A5C3N1Z3</accession>
<evidence type="ECO:0000313" key="1">
    <source>
        <dbReference type="EMBL" id="TFK50426.1"/>
    </source>
</evidence>
<evidence type="ECO:0000313" key="2">
    <source>
        <dbReference type="Proteomes" id="UP000305948"/>
    </source>
</evidence>
<proteinExistence type="predicted"/>
<name>A0A5C3N1Z3_9AGAM</name>
<sequence length="72" mass="7545">MCSGIVAASCPQIQAVLLALIARGAGFWQSFHHIRATSGRISAVAQCDGGVPYEPPSLWLPSAISTLPALWP</sequence>
<gene>
    <name evidence="1" type="ORF">OE88DRAFT_1660811</name>
</gene>
<keyword evidence="2" id="KW-1185">Reference proteome</keyword>
<dbReference type="Proteomes" id="UP000305948">
    <property type="component" value="Unassembled WGS sequence"/>
</dbReference>
<reference evidence="1 2" key="1">
    <citation type="journal article" date="2019" name="Nat. Ecol. Evol.">
        <title>Megaphylogeny resolves global patterns of mushroom evolution.</title>
        <authorList>
            <person name="Varga T."/>
            <person name="Krizsan K."/>
            <person name="Foldi C."/>
            <person name="Dima B."/>
            <person name="Sanchez-Garcia M."/>
            <person name="Sanchez-Ramirez S."/>
            <person name="Szollosi G.J."/>
            <person name="Szarkandi J.G."/>
            <person name="Papp V."/>
            <person name="Albert L."/>
            <person name="Andreopoulos W."/>
            <person name="Angelini C."/>
            <person name="Antonin V."/>
            <person name="Barry K.W."/>
            <person name="Bougher N.L."/>
            <person name="Buchanan P."/>
            <person name="Buyck B."/>
            <person name="Bense V."/>
            <person name="Catcheside P."/>
            <person name="Chovatia M."/>
            <person name="Cooper J."/>
            <person name="Damon W."/>
            <person name="Desjardin D."/>
            <person name="Finy P."/>
            <person name="Geml J."/>
            <person name="Haridas S."/>
            <person name="Hughes K."/>
            <person name="Justo A."/>
            <person name="Karasinski D."/>
            <person name="Kautmanova I."/>
            <person name="Kiss B."/>
            <person name="Kocsube S."/>
            <person name="Kotiranta H."/>
            <person name="LaButti K.M."/>
            <person name="Lechner B.E."/>
            <person name="Liimatainen K."/>
            <person name="Lipzen A."/>
            <person name="Lukacs Z."/>
            <person name="Mihaltcheva S."/>
            <person name="Morgado L.N."/>
            <person name="Niskanen T."/>
            <person name="Noordeloos M.E."/>
            <person name="Ohm R.A."/>
            <person name="Ortiz-Santana B."/>
            <person name="Ovrebo C."/>
            <person name="Racz N."/>
            <person name="Riley R."/>
            <person name="Savchenko A."/>
            <person name="Shiryaev A."/>
            <person name="Soop K."/>
            <person name="Spirin V."/>
            <person name="Szebenyi C."/>
            <person name="Tomsovsky M."/>
            <person name="Tulloss R.E."/>
            <person name="Uehling J."/>
            <person name="Grigoriev I.V."/>
            <person name="Vagvolgyi C."/>
            <person name="Papp T."/>
            <person name="Martin F.M."/>
            <person name="Miettinen O."/>
            <person name="Hibbett D.S."/>
            <person name="Nagy L.G."/>
        </authorList>
    </citation>
    <scope>NUCLEOTIDE SEQUENCE [LARGE SCALE GENOMIC DNA]</scope>
    <source>
        <strain evidence="1 2">OMC1185</strain>
    </source>
</reference>
<dbReference type="EMBL" id="ML213513">
    <property type="protein sequence ID" value="TFK50426.1"/>
    <property type="molecule type" value="Genomic_DNA"/>
</dbReference>
<dbReference type="AlphaFoldDB" id="A0A5C3N1Z3"/>